<dbReference type="EMBL" id="JBJQOH010000003">
    <property type="protein sequence ID" value="KAL3695127.1"/>
    <property type="molecule type" value="Genomic_DNA"/>
</dbReference>
<protein>
    <recommendedName>
        <fullName evidence="12">UDP-galactose transporter</fullName>
    </recommendedName>
</protein>
<proteinExistence type="inferred from homology"/>
<comment type="subcellular location">
    <subcellularLocation>
        <location evidence="1">Membrane</location>
        <topology evidence="1">Multi-pass membrane protein</topology>
    </subcellularLocation>
</comment>
<evidence type="ECO:0000256" key="3">
    <source>
        <dbReference type="ARBA" id="ARBA00022448"/>
    </source>
</evidence>
<evidence type="ECO:0000313" key="11">
    <source>
        <dbReference type="Proteomes" id="UP001633002"/>
    </source>
</evidence>
<dbReference type="GO" id="GO:0015297">
    <property type="term" value="F:antiporter activity"/>
    <property type="evidence" value="ECO:0007669"/>
    <property type="project" value="UniProtKB-KW"/>
</dbReference>
<keyword evidence="4" id="KW-0050">Antiport</keyword>
<accession>A0ABD3HXY6</accession>
<keyword evidence="6 9" id="KW-1133">Transmembrane helix</keyword>
<feature type="transmembrane region" description="Helical" evidence="9">
    <location>
        <begin position="267"/>
        <end position="285"/>
    </location>
</feature>
<feature type="transmembrane region" description="Helical" evidence="9">
    <location>
        <begin position="164"/>
        <end position="182"/>
    </location>
</feature>
<feature type="transmembrane region" description="Helical" evidence="9">
    <location>
        <begin position="292"/>
        <end position="314"/>
    </location>
</feature>
<evidence type="ECO:0000256" key="5">
    <source>
        <dbReference type="ARBA" id="ARBA00022692"/>
    </source>
</evidence>
<evidence type="ECO:0000256" key="8">
    <source>
        <dbReference type="SAM" id="MobiDB-lite"/>
    </source>
</evidence>
<comment type="similarity">
    <text evidence="2">Belongs to the nucleotide-sugar transporter family. UDP-galactose:UMP antiporter (TC 2.A.7.11) subfamily.</text>
</comment>
<reference evidence="10 11" key="1">
    <citation type="submission" date="2024-09" db="EMBL/GenBank/DDBJ databases">
        <title>Chromosome-scale assembly of Riccia sorocarpa.</title>
        <authorList>
            <person name="Paukszto L."/>
        </authorList>
    </citation>
    <scope>NUCLEOTIDE SEQUENCE [LARGE SCALE GENOMIC DNA]</scope>
    <source>
        <strain evidence="10">LP-2024</strain>
        <tissue evidence="10">Aerial parts of the thallus</tissue>
    </source>
</reference>
<keyword evidence="11" id="KW-1185">Reference proteome</keyword>
<evidence type="ECO:0000256" key="6">
    <source>
        <dbReference type="ARBA" id="ARBA00022989"/>
    </source>
</evidence>
<dbReference type="AlphaFoldDB" id="A0ABD3HXY6"/>
<dbReference type="PANTHER" id="PTHR10778:SF13">
    <property type="entry name" value="ADENOSINE 3'-PHOSPHO 5'-PHOSPHOSULFATE TRANSPORTER 1"/>
    <property type="match status" value="1"/>
</dbReference>
<feature type="transmembrane region" description="Helical" evidence="9">
    <location>
        <begin position="76"/>
        <end position="96"/>
    </location>
</feature>
<dbReference type="Pfam" id="PF08449">
    <property type="entry name" value="UAA"/>
    <property type="match status" value="1"/>
</dbReference>
<dbReference type="InterPro" id="IPR013657">
    <property type="entry name" value="SCL35B1-4/HUT1"/>
</dbReference>
<feature type="region of interest" description="Disordered" evidence="8">
    <location>
        <begin position="342"/>
        <end position="361"/>
    </location>
</feature>
<feature type="compositionally biased region" description="Basic and acidic residues" evidence="8">
    <location>
        <begin position="342"/>
        <end position="356"/>
    </location>
</feature>
<dbReference type="Proteomes" id="UP001633002">
    <property type="component" value="Unassembled WGS sequence"/>
</dbReference>
<gene>
    <name evidence="10" type="ORF">R1sor_008778</name>
</gene>
<evidence type="ECO:0000313" key="10">
    <source>
        <dbReference type="EMBL" id="KAL3695127.1"/>
    </source>
</evidence>
<sequence>MSLRNPKWSAVSARKYVSMQETSRGKVLYNIVQSDAAKLSFCILGVMSTLVIYGLLQERIMRAPYGAEKEFFRQSLFIVLCNRVLTSVTTAVIILINRKDILPVAPLYKYAAVSVSNVLSTTCQYEALKHVSFPVQTLGKCAKMLPVMVWGTFIMQKRYKRHDYIVAVSVTLGCAVFFLSAPSASSKSATENNLWGILLMTGYLGFDGFTSTFQDRLFKGYNMDIFNQILYVTLCSAVLSITGLLLQGQWSLAIGFLSRHPECLVDILLLSCAATTSQFFISYTIRTFGALIFATIMTTRQLVSIFLSCLLFAHPLTVRQWGAAMVVFSALYFKSYVSASKKTDDDDRSRKSTRQEETEEYPLIITDVRDSGRQEMDLEKPDMEIITKAAN</sequence>
<evidence type="ECO:0000256" key="1">
    <source>
        <dbReference type="ARBA" id="ARBA00004141"/>
    </source>
</evidence>
<dbReference type="GO" id="GO:0016020">
    <property type="term" value="C:membrane"/>
    <property type="evidence" value="ECO:0007669"/>
    <property type="project" value="UniProtKB-SubCell"/>
</dbReference>
<keyword evidence="5 9" id="KW-0812">Transmembrane</keyword>
<feature type="transmembrane region" description="Helical" evidence="9">
    <location>
        <begin position="194"/>
        <end position="213"/>
    </location>
</feature>
<organism evidence="10 11">
    <name type="scientific">Riccia sorocarpa</name>
    <dbReference type="NCBI Taxonomy" id="122646"/>
    <lineage>
        <taxon>Eukaryota</taxon>
        <taxon>Viridiplantae</taxon>
        <taxon>Streptophyta</taxon>
        <taxon>Embryophyta</taxon>
        <taxon>Marchantiophyta</taxon>
        <taxon>Marchantiopsida</taxon>
        <taxon>Marchantiidae</taxon>
        <taxon>Marchantiales</taxon>
        <taxon>Ricciaceae</taxon>
        <taxon>Riccia</taxon>
    </lineage>
</organism>
<keyword evidence="7 9" id="KW-0472">Membrane</keyword>
<evidence type="ECO:0000256" key="7">
    <source>
        <dbReference type="ARBA" id="ARBA00023136"/>
    </source>
</evidence>
<evidence type="ECO:0000256" key="9">
    <source>
        <dbReference type="SAM" id="Phobius"/>
    </source>
</evidence>
<name>A0ABD3HXY6_9MARC</name>
<feature type="transmembrane region" description="Helical" evidence="9">
    <location>
        <begin position="225"/>
        <end position="247"/>
    </location>
</feature>
<dbReference type="PANTHER" id="PTHR10778">
    <property type="entry name" value="SOLUTE CARRIER FAMILY 35 MEMBER B"/>
    <property type="match status" value="1"/>
</dbReference>
<feature type="transmembrane region" description="Helical" evidence="9">
    <location>
        <begin position="36"/>
        <end position="56"/>
    </location>
</feature>
<keyword evidence="3" id="KW-0813">Transport</keyword>
<evidence type="ECO:0000256" key="4">
    <source>
        <dbReference type="ARBA" id="ARBA00022449"/>
    </source>
</evidence>
<evidence type="ECO:0008006" key="12">
    <source>
        <dbReference type="Google" id="ProtNLM"/>
    </source>
</evidence>
<comment type="caution">
    <text evidence="10">The sequence shown here is derived from an EMBL/GenBank/DDBJ whole genome shotgun (WGS) entry which is preliminary data.</text>
</comment>
<evidence type="ECO:0000256" key="2">
    <source>
        <dbReference type="ARBA" id="ARBA00008349"/>
    </source>
</evidence>